<evidence type="ECO:0000256" key="4">
    <source>
        <dbReference type="ARBA" id="ARBA00023136"/>
    </source>
</evidence>
<evidence type="ECO:0000256" key="3">
    <source>
        <dbReference type="ARBA" id="ARBA00022514"/>
    </source>
</evidence>
<gene>
    <name evidence="6" type="ORF">AB205_0094280</name>
</gene>
<comment type="subcellular location">
    <subcellularLocation>
        <location evidence="1">Membrane</location>
    </subcellularLocation>
</comment>
<organism evidence="6">
    <name type="scientific">Aquarana catesbeiana</name>
    <name type="common">American bullfrog</name>
    <name type="synonym">Rana catesbeiana</name>
    <dbReference type="NCBI Taxonomy" id="8400"/>
    <lineage>
        <taxon>Eukaryota</taxon>
        <taxon>Metazoa</taxon>
        <taxon>Chordata</taxon>
        <taxon>Craniata</taxon>
        <taxon>Vertebrata</taxon>
        <taxon>Euteleostomi</taxon>
        <taxon>Amphibia</taxon>
        <taxon>Batrachia</taxon>
        <taxon>Anura</taxon>
        <taxon>Neobatrachia</taxon>
        <taxon>Ranoidea</taxon>
        <taxon>Ranidae</taxon>
        <taxon>Aquarana</taxon>
    </lineage>
</organism>
<dbReference type="GO" id="GO:0005164">
    <property type="term" value="F:tumor necrosis factor receptor binding"/>
    <property type="evidence" value="ECO:0007669"/>
    <property type="project" value="InterPro"/>
</dbReference>
<evidence type="ECO:0000256" key="1">
    <source>
        <dbReference type="ARBA" id="ARBA00004370"/>
    </source>
</evidence>
<proteinExistence type="inferred from homology"/>
<dbReference type="PANTHER" id="PTHR11471:SF29">
    <property type="entry name" value="LYMPHOTOXIN-BETA"/>
    <property type="match status" value="1"/>
</dbReference>
<dbReference type="GO" id="GO:0016020">
    <property type="term" value="C:membrane"/>
    <property type="evidence" value="ECO:0007669"/>
    <property type="project" value="UniProtKB-SubCell"/>
</dbReference>
<feature type="domain" description="THD" evidence="5">
    <location>
        <begin position="15"/>
        <end position="153"/>
    </location>
</feature>
<accession>A0A2G9S298</accession>
<feature type="non-terminal residue" evidence="6">
    <location>
        <position position="1"/>
    </location>
</feature>
<dbReference type="OrthoDB" id="9933527at2759"/>
<dbReference type="Gene3D" id="2.60.120.40">
    <property type="match status" value="1"/>
</dbReference>
<keyword evidence="4" id="KW-0472">Membrane</keyword>
<comment type="similarity">
    <text evidence="2">Belongs to the tumor necrosis factor family.</text>
</comment>
<dbReference type="PANTHER" id="PTHR11471">
    <property type="entry name" value="TUMOR NECROSIS FACTOR FAMILY MEMBER"/>
    <property type="match status" value="1"/>
</dbReference>
<dbReference type="GO" id="GO:0005615">
    <property type="term" value="C:extracellular space"/>
    <property type="evidence" value="ECO:0007669"/>
    <property type="project" value="UniProtKB-KW"/>
</dbReference>
<dbReference type="SMART" id="SM00207">
    <property type="entry name" value="TNF"/>
    <property type="match status" value="1"/>
</dbReference>
<evidence type="ECO:0000256" key="2">
    <source>
        <dbReference type="ARBA" id="ARBA00008670"/>
    </source>
</evidence>
<dbReference type="SUPFAM" id="SSF49842">
    <property type="entry name" value="TNF-like"/>
    <property type="match status" value="1"/>
</dbReference>
<dbReference type="GO" id="GO:0006955">
    <property type="term" value="P:immune response"/>
    <property type="evidence" value="ECO:0007669"/>
    <property type="project" value="InterPro"/>
</dbReference>
<dbReference type="InterPro" id="IPR008983">
    <property type="entry name" value="Tumour_necrosis_fac-like_dom"/>
</dbReference>
<sequence length="154" mass="16956">GPKKNNWQTMNSKKPAAHLIGHRPAQMHTMGWSSDSEVAFTRNVTHSPITTLVTKRKGLYYVYCQVGFTGKNTDIRLHSEVITLHESTNVNLTLLIGSESVNSPPSDLETWSASLSQGGLANLKVGQKLYVHVSHPHLVDYAEGKTFFGLVLVS</sequence>
<dbReference type="AlphaFoldDB" id="A0A2G9S298"/>
<protein>
    <recommendedName>
        <fullName evidence="5">THD domain-containing protein</fullName>
    </recommendedName>
</protein>
<evidence type="ECO:0000313" key="6">
    <source>
        <dbReference type="EMBL" id="PIO34230.1"/>
    </source>
</evidence>
<dbReference type="EMBL" id="KV928825">
    <property type="protein sequence ID" value="PIO34230.1"/>
    <property type="molecule type" value="Genomic_DNA"/>
</dbReference>
<dbReference type="CDD" id="cd00184">
    <property type="entry name" value="TNF"/>
    <property type="match status" value="1"/>
</dbReference>
<evidence type="ECO:0000259" key="5">
    <source>
        <dbReference type="PROSITE" id="PS50049"/>
    </source>
</evidence>
<dbReference type="InterPro" id="IPR006052">
    <property type="entry name" value="TNF_dom"/>
</dbReference>
<reference evidence="6" key="1">
    <citation type="submission" date="2017-08" db="EMBL/GenBank/DDBJ databases">
        <title>Assembly of the North American Bullfrog Genome.</title>
        <authorList>
            <person name="Warren R.L."/>
            <person name="Vandervalk B.P."/>
            <person name="Kucuk E."/>
            <person name="Birol I."/>
            <person name="Helbing C."/>
            <person name="Pandoh P."/>
            <person name="Behsaz B."/>
            <person name="Mohamadi H."/>
            <person name="Chu J."/>
            <person name="Jackman S."/>
            <person name="Hammond S.A."/>
            <person name="Veldhoen N."/>
            <person name="Kirk H."/>
            <person name="Zhao Y."/>
            <person name="Coope R."/>
            <person name="Pleasance S."/>
            <person name="Moore R."/>
            <person name="Holt R."/>
        </authorList>
    </citation>
    <scope>NUCLEOTIDE SEQUENCE</scope>
    <source>
        <strain evidence="6">Bruno</strain>
        <tissue evidence="6">Liver</tissue>
    </source>
</reference>
<dbReference type="GO" id="GO:0005125">
    <property type="term" value="F:cytokine activity"/>
    <property type="evidence" value="ECO:0007669"/>
    <property type="project" value="UniProtKB-KW"/>
</dbReference>
<dbReference type="PROSITE" id="PS50049">
    <property type="entry name" value="THD_2"/>
    <property type="match status" value="1"/>
</dbReference>
<keyword evidence="3" id="KW-0202">Cytokine</keyword>
<dbReference type="Pfam" id="PF00229">
    <property type="entry name" value="TNF"/>
    <property type="match status" value="1"/>
</dbReference>
<name>A0A2G9S298_AQUCT</name>